<gene>
    <name evidence="3" type="ORF">H9735_09215</name>
</gene>
<accession>A0A9D2BAH3</accession>
<dbReference type="PROSITE" id="PS00175">
    <property type="entry name" value="PG_MUTASE"/>
    <property type="match status" value="1"/>
</dbReference>
<dbReference type="Pfam" id="PF00300">
    <property type="entry name" value="His_Phos_1"/>
    <property type="match status" value="1"/>
</dbReference>
<feature type="active site" description="Tele-phosphohistidine intermediate" evidence="1">
    <location>
        <position position="4"/>
    </location>
</feature>
<evidence type="ECO:0000256" key="1">
    <source>
        <dbReference type="PIRSR" id="PIRSR613078-1"/>
    </source>
</evidence>
<feature type="binding site" evidence="2">
    <location>
        <begin position="3"/>
        <end position="10"/>
    </location>
    <ligand>
        <name>substrate</name>
    </ligand>
</feature>
<dbReference type="InterPro" id="IPR013078">
    <property type="entry name" value="His_Pase_superF_clade-1"/>
</dbReference>
<protein>
    <submittedName>
        <fullName evidence="3">Histidine phosphatase family protein</fullName>
    </submittedName>
</protein>
<organism evidence="3 4">
    <name type="scientific">Candidatus Anaerostipes excrementavium</name>
    <dbReference type="NCBI Taxonomy" id="2838463"/>
    <lineage>
        <taxon>Bacteria</taxon>
        <taxon>Bacillati</taxon>
        <taxon>Bacillota</taxon>
        <taxon>Clostridia</taxon>
        <taxon>Lachnospirales</taxon>
        <taxon>Lachnospiraceae</taxon>
        <taxon>Anaerostipes</taxon>
    </lineage>
</organism>
<proteinExistence type="predicted"/>
<feature type="binding site" evidence="2">
    <location>
        <position position="53"/>
    </location>
    <ligand>
        <name>substrate</name>
    </ligand>
</feature>
<reference evidence="3" key="2">
    <citation type="submission" date="2021-04" db="EMBL/GenBank/DDBJ databases">
        <authorList>
            <person name="Gilroy R."/>
        </authorList>
    </citation>
    <scope>NUCLEOTIDE SEQUENCE</scope>
    <source>
        <strain evidence="3">CHK191-13928</strain>
    </source>
</reference>
<dbReference type="InterPro" id="IPR050275">
    <property type="entry name" value="PGM_Phosphatase"/>
</dbReference>
<dbReference type="InterPro" id="IPR001345">
    <property type="entry name" value="PG/BPGM_mutase_AS"/>
</dbReference>
<dbReference type="SMART" id="SM00855">
    <property type="entry name" value="PGAM"/>
    <property type="match status" value="1"/>
</dbReference>
<dbReference type="Proteomes" id="UP000886721">
    <property type="component" value="Unassembled WGS sequence"/>
</dbReference>
<dbReference type="InterPro" id="IPR029033">
    <property type="entry name" value="His_PPase_superfam"/>
</dbReference>
<dbReference type="GO" id="GO:0016791">
    <property type="term" value="F:phosphatase activity"/>
    <property type="evidence" value="ECO:0007669"/>
    <property type="project" value="TreeGrafter"/>
</dbReference>
<feature type="active site" description="Proton donor/acceptor" evidence="1">
    <location>
        <position position="77"/>
    </location>
</feature>
<sequence length="201" mass="23154">MIRHGETDWNKVRRIQGSSDISLNEFGRELARLTRDGLKKIPFDIAFTSPLDRAVETGKIILEGRNIPLHKDQRLAEADFGEYEGILEEELEKKEDCFLDFFNRPEAFQKKAGAEDHNDVIERAADFLMNVVLPGEKNYEHMAVFSHGALIHGMLTKIYQREVKDFWHPPRQENCGVSVVEITDGTCRVLEESTIFYSLKK</sequence>
<name>A0A9D2BAH3_9FIRM</name>
<dbReference type="AlphaFoldDB" id="A0A9D2BAH3"/>
<reference evidence="3" key="1">
    <citation type="journal article" date="2021" name="PeerJ">
        <title>Extensive microbial diversity within the chicken gut microbiome revealed by metagenomics and culture.</title>
        <authorList>
            <person name="Gilroy R."/>
            <person name="Ravi A."/>
            <person name="Getino M."/>
            <person name="Pursley I."/>
            <person name="Horton D.L."/>
            <person name="Alikhan N.F."/>
            <person name="Baker D."/>
            <person name="Gharbi K."/>
            <person name="Hall N."/>
            <person name="Watson M."/>
            <person name="Adriaenssens E.M."/>
            <person name="Foster-Nyarko E."/>
            <person name="Jarju S."/>
            <person name="Secka A."/>
            <person name="Antonio M."/>
            <person name="Oren A."/>
            <person name="Chaudhuri R.R."/>
            <person name="La Ragione R."/>
            <person name="Hildebrand F."/>
            <person name="Pallen M.J."/>
        </authorList>
    </citation>
    <scope>NUCLEOTIDE SEQUENCE</scope>
    <source>
        <strain evidence="3">CHK191-13928</strain>
    </source>
</reference>
<dbReference type="Gene3D" id="3.40.50.1240">
    <property type="entry name" value="Phosphoglycerate mutase-like"/>
    <property type="match status" value="1"/>
</dbReference>
<dbReference type="PANTHER" id="PTHR48100">
    <property type="entry name" value="BROAD-SPECIFICITY PHOSPHATASE YOR283W-RELATED"/>
    <property type="match status" value="1"/>
</dbReference>
<evidence type="ECO:0000313" key="3">
    <source>
        <dbReference type="EMBL" id="HIX68277.1"/>
    </source>
</evidence>
<dbReference type="EMBL" id="DXEM01000031">
    <property type="protein sequence ID" value="HIX68277.1"/>
    <property type="molecule type" value="Genomic_DNA"/>
</dbReference>
<comment type="caution">
    <text evidence="3">The sequence shown here is derived from an EMBL/GenBank/DDBJ whole genome shotgun (WGS) entry which is preliminary data.</text>
</comment>
<dbReference type="SUPFAM" id="SSF53254">
    <property type="entry name" value="Phosphoglycerate mutase-like"/>
    <property type="match status" value="1"/>
</dbReference>
<evidence type="ECO:0000313" key="4">
    <source>
        <dbReference type="Proteomes" id="UP000886721"/>
    </source>
</evidence>
<dbReference type="CDD" id="cd07067">
    <property type="entry name" value="HP_PGM_like"/>
    <property type="match status" value="1"/>
</dbReference>
<evidence type="ECO:0000256" key="2">
    <source>
        <dbReference type="PIRSR" id="PIRSR613078-2"/>
    </source>
</evidence>